<dbReference type="PROSITE" id="PS50850">
    <property type="entry name" value="MFS"/>
    <property type="match status" value="1"/>
</dbReference>
<reference evidence="9 10" key="2">
    <citation type="journal article" date="2016" name="Genome Announc.">
        <title>Complete Genome Sequence of the Highly Virulent Aeromonas schubertii Strain WL1483, Isolated from Diseased Snakehead Fish (Channa argus) in China.</title>
        <authorList>
            <person name="Liu L."/>
            <person name="Li N."/>
            <person name="Zhang D."/>
            <person name="Fu X."/>
            <person name="Shi C."/>
            <person name="Lin Q."/>
            <person name="Hao G."/>
        </authorList>
    </citation>
    <scope>NUCLEOTIDE SEQUENCE [LARGE SCALE GENOMIC DNA]</scope>
    <source>
        <strain evidence="9 10">WL1483</strain>
    </source>
</reference>
<dbReference type="InterPro" id="IPR011701">
    <property type="entry name" value="MFS"/>
</dbReference>
<feature type="transmembrane region" description="Helical" evidence="7">
    <location>
        <begin position="338"/>
        <end position="360"/>
    </location>
</feature>
<feature type="transmembrane region" description="Helical" evidence="7">
    <location>
        <begin position="165"/>
        <end position="184"/>
    </location>
</feature>
<comment type="subcellular location">
    <subcellularLocation>
        <location evidence="1">Cell membrane</location>
        <topology evidence="1">Multi-pass membrane protein</topology>
    </subcellularLocation>
</comment>
<evidence type="ECO:0000313" key="10">
    <source>
        <dbReference type="Proteomes" id="UP000058114"/>
    </source>
</evidence>
<dbReference type="Pfam" id="PF07690">
    <property type="entry name" value="MFS_1"/>
    <property type="match status" value="1"/>
</dbReference>
<name>A0A0S2SKF9_9GAMM</name>
<dbReference type="InterPro" id="IPR005829">
    <property type="entry name" value="Sugar_transporter_CS"/>
</dbReference>
<dbReference type="PANTHER" id="PTHR23517">
    <property type="entry name" value="RESISTANCE PROTEIN MDTM, PUTATIVE-RELATED-RELATED"/>
    <property type="match status" value="1"/>
</dbReference>
<dbReference type="InterPro" id="IPR020846">
    <property type="entry name" value="MFS_dom"/>
</dbReference>
<evidence type="ECO:0000256" key="5">
    <source>
        <dbReference type="ARBA" id="ARBA00022989"/>
    </source>
</evidence>
<keyword evidence="3" id="KW-1003">Cell membrane</keyword>
<accession>A0A0S2SKF9</accession>
<dbReference type="CDD" id="cd17329">
    <property type="entry name" value="MFS_MdtH_MDR_like"/>
    <property type="match status" value="1"/>
</dbReference>
<keyword evidence="4 7" id="KW-0812">Transmembrane</keyword>
<dbReference type="Gene3D" id="1.20.1250.20">
    <property type="entry name" value="MFS general substrate transporter like domains"/>
    <property type="match status" value="1"/>
</dbReference>
<evidence type="ECO:0000256" key="1">
    <source>
        <dbReference type="ARBA" id="ARBA00004651"/>
    </source>
</evidence>
<dbReference type="PATRIC" id="fig|652.5.peg.3207"/>
<evidence type="ECO:0000256" key="7">
    <source>
        <dbReference type="SAM" id="Phobius"/>
    </source>
</evidence>
<feature type="transmembrane region" description="Helical" evidence="7">
    <location>
        <begin position="134"/>
        <end position="159"/>
    </location>
</feature>
<feature type="transmembrane region" description="Helical" evidence="7">
    <location>
        <begin position="210"/>
        <end position="228"/>
    </location>
</feature>
<sequence length="401" mass="43104">MRLPPFPPLVWILILGTFMVRTSFFMVWPFLSILLYREYALSASGIGVLLGGAAVLSCLIGFYVGWLSDKFGRRTILLLGCALSCGAYLLLGFGHSLWIIAIGVFGSGLSYAFIDTPGKALMGDLLPEKAQRELALHLRYFLLNVGAGVGPLVGVMVGLGARQETFVVTAVSYALLGIGFLLGFRRDCVGRPDAGLTLGAMLRVVGRDRAFLLFILANLLMMLVYAQVESPLIQYLTRAGAPEVETLVALLVATNALTIITLQFPLLHLTRRWRVSLRLQFSILLMASAQVLFALSSPALHWPWLVAVFLLSVGEAVLFPLFNVLIDEMAPAHLKGSYFGASALAGLGWALSPLVGGWLLQVWGGPALFAVMAGICVLVFALYGAGSREVRPSAGPAGCED</sequence>
<dbReference type="Proteomes" id="UP000058114">
    <property type="component" value="Chromosome"/>
</dbReference>
<dbReference type="RefSeq" id="WP_060587115.1">
    <property type="nucleotide sequence ID" value="NZ_CP013067.1"/>
</dbReference>
<dbReference type="PROSITE" id="PS00216">
    <property type="entry name" value="SUGAR_TRANSPORT_1"/>
    <property type="match status" value="1"/>
</dbReference>
<dbReference type="GO" id="GO:0022857">
    <property type="term" value="F:transmembrane transporter activity"/>
    <property type="evidence" value="ECO:0007669"/>
    <property type="project" value="InterPro"/>
</dbReference>
<dbReference type="SUPFAM" id="SSF103473">
    <property type="entry name" value="MFS general substrate transporter"/>
    <property type="match status" value="1"/>
</dbReference>
<keyword evidence="5 7" id="KW-1133">Transmembrane helix</keyword>
<organism evidence="9 10">
    <name type="scientific">Aeromonas schubertii</name>
    <dbReference type="NCBI Taxonomy" id="652"/>
    <lineage>
        <taxon>Bacteria</taxon>
        <taxon>Pseudomonadati</taxon>
        <taxon>Pseudomonadota</taxon>
        <taxon>Gammaproteobacteria</taxon>
        <taxon>Aeromonadales</taxon>
        <taxon>Aeromonadaceae</taxon>
        <taxon>Aeromonas</taxon>
    </lineage>
</organism>
<dbReference type="KEGG" id="asr:WL1483_2796"/>
<feature type="transmembrane region" description="Helical" evidence="7">
    <location>
        <begin position="97"/>
        <end position="114"/>
    </location>
</feature>
<evidence type="ECO:0000256" key="6">
    <source>
        <dbReference type="ARBA" id="ARBA00023136"/>
    </source>
</evidence>
<reference evidence="10" key="1">
    <citation type="submission" date="2015-10" db="EMBL/GenBank/DDBJ databases">
        <title>Complete Genome Sequence of Aeromonas schubertii strain WL1483.</title>
        <authorList>
            <person name="Liu L."/>
        </authorList>
    </citation>
    <scope>NUCLEOTIDE SEQUENCE [LARGE SCALE GENOMIC DNA]</scope>
    <source>
        <strain evidence="10">WL1483</strain>
    </source>
</reference>
<proteinExistence type="predicted"/>
<dbReference type="GO" id="GO:0005886">
    <property type="term" value="C:plasma membrane"/>
    <property type="evidence" value="ECO:0007669"/>
    <property type="project" value="UniProtKB-SubCell"/>
</dbReference>
<dbReference type="EMBL" id="CP013067">
    <property type="protein sequence ID" value="ALP42215.1"/>
    <property type="molecule type" value="Genomic_DNA"/>
</dbReference>
<feature type="domain" description="Major facilitator superfamily (MFS) profile" evidence="8">
    <location>
        <begin position="9"/>
        <end position="391"/>
    </location>
</feature>
<evidence type="ECO:0000259" key="8">
    <source>
        <dbReference type="PROSITE" id="PS50850"/>
    </source>
</evidence>
<feature type="transmembrane region" description="Helical" evidence="7">
    <location>
        <begin position="279"/>
        <end position="296"/>
    </location>
</feature>
<feature type="transmembrane region" description="Helical" evidence="7">
    <location>
        <begin position="43"/>
        <end position="63"/>
    </location>
</feature>
<feature type="transmembrane region" description="Helical" evidence="7">
    <location>
        <begin position="366"/>
        <end position="385"/>
    </location>
</feature>
<evidence type="ECO:0000256" key="4">
    <source>
        <dbReference type="ARBA" id="ARBA00022692"/>
    </source>
</evidence>
<dbReference type="InterPro" id="IPR050171">
    <property type="entry name" value="MFS_Transporters"/>
</dbReference>
<feature type="transmembrane region" description="Helical" evidence="7">
    <location>
        <begin position="9"/>
        <end position="31"/>
    </location>
</feature>
<evidence type="ECO:0000313" key="9">
    <source>
        <dbReference type="EMBL" id="ALP42215.1"/>
    </source>
</evidence>
<dbReference type="InterPro" id="IPR036259">
    <property type="entry name" value="MFS_trans_sf"/>
</dbReference>
<feature type="transmembrane region" description="Helical" evidence="7">
    <location>
        <begin position="302"/>
        <end position="326"/>
    </location>
</feature>
<dbReference type="AlphaFoldDB" id="A0A0S2SKF9"/>
<gene>
    <name evidence="9" type="ORF">WL1483_2796</name>
</gene>
<protein>
    <submittedName>
        <fullName evidence="9">Major facilitator transporter</fullName>
    </submittedName>
</protein>
<keyword evidence="6 7" id="KW-0472">Membrane</keyword>
<feature type="transmembrane region" description="Helical" evidence="7">
    <location>
        <begin position="75"/>
        <end position="91"/>
    </location>
</feature>
<evidence type="ECO:0000256" key="2">
    <source>
        <dbReference type="ARBA" id="ARBA00022448"/>
    </source>
</evidence>
<keyword evidence="2" id="KW-0813">Transport</keyword>
<dbReference type="PANTHER" id="PTHR23517:SF2">
    <property type="entry name" value="MULTIDRUG RESISTANCE PROTEIN MDTH"/>
    <property type="match status" value="1"/>
</dbReference>
<evidence type="ECO:0000256" key="3">
    <source>
        <dbReference type="ARBA" id="ARBA00022475"/>
    </source>
</evidence>
<feature type="transmembrane region" description="Helical" evidence="7">
    <location>
        <begin position="248"/>
        <end position="267"/>
    </location>
</feature>